<comment type="caution">
    <text evidence="1">The sequence shown here is derived from an EMBL/GenBank/DDBJ whole genome shotgun (WGS) entry which is preliminary data.</text>
</comment>
<accession>A0AAD6XKC2</accession>
<evidence type="ECO:0000313" key="1">
    <source>
        <dbReference type="EMBL" id="KAJ7063774.1"/>
    </source>
</evidence>
<gene>
    <name evidence="1" type="ORF">B0H15DRAFT_242756</name>
</gene>
<proteinExistence type="predicted"/>
<protein>
    <submittedName>
        <fullName evidence="1">Uncharacterized protein</fullName>
    </submittedName>
</protein>
<keyword evidence="2" id="KW-1185">Reference proteome</keyword>
<evidence type="ECO:0000313" key="2">
    <source>
        <dbReference type="Proteomes" id="UP001222325"/>
    </source>
</evidence>
<dbReference type="EMBL" id="JARJCN010000203">
    <property type="protein sequence ID" value="KAJ7063774.1"/>
    <property type="molecule type" value="Genomic_DNA"/>
</dbReference>
<name>A0AAD6XKC2_9AGAR</name>
<reference evidence="1" key="1">
    <citation type="submission" date="2023-03" db="EMBL/GenBank/DDBJ databases">
        <title>Massive genome expansion in bonnet fungi (Mycena s.s.) driven by repeated elements and novel gene families across ecological guilds.</title>
        <authorList>
            <consortium name="Lawrence Berkeley National Laboratory"/>
            <person name="Harder C.B."/>
            <person name="Miyauchi S."/>
            <person name="Viragh M."/>
            <person name="Kuo A."/>
            <person name="Thoen E."/>
            <person name="Andreopoulos B."/>
            <person name="Lu D."/>
            <person name="Skrede I."/>
            <person name="Drula E."/>
            <person name="Henrissat B."/>
            <person name="Morin E."/>
            <person name="Kohler A."/>
            <person name="Barry K."/>
            <person name="LaButti K."/>
            <person name="Morin E."/>
            <person name="Salamov A."/>
            <person name="Lipzen A."/>
            <person name="Mereny Z."/>
            <person name="Hegedus B."/>
            <person name="Baldrian P."/>
            <person name="Stursova M."/>
            <person name="Weitz H."/>
            <person name="Taylor A."/>
            <person name="Grigoriev I.V."/>
            <person name="Nagy L.G."/>
            <person name="Martin F."/>
            <person name="Kauserud H."/>
        </authorList>
    </citation>
    <scope>NUCLEOTIDE SEQUENCE</scope>
    <source>
        <strain evidence="1">CBHHK173m</strain>
    </source>
</reference>
<dbReference type="AlphaFoldDB" id="A0AAD6XKC2"/>
<dbReference type="Proteomes" id="UP001222325">
    <property type="component" value="Unassembled WGS sequence"/>
</dbReference>
<sequence length="244" mass="27399">MCVLFLRATGSHEDLENWLSPRLLRIVSPPRVTLVRDGPSASILIPTTIRIFIRLLIRVIETGCSWSSIPPFPYTLFSWCPCQHVPLPCEYDRSRSSTRQIISNCSWVPGQPISRSLSQVSSCSSRPACDCRPHFPLRPIPLPSAVKCKPTYRWKNGWFGNPNLALLFLAPGKNPNLASGFTACNLLLLSKPEGESVQIVFSILSCDVDTATRRGSLWMHIHHFESMKQAGWTNFLWRGAIVVL</sequence>
<organism evidence="1 2">
    <name type="scientific">Mycena belliarum</name>
    <dbReference type="NCBI Taxonomy" id="1033014"/>
    <lineage>
        <taxon>Eukaryota</taxon>
        <taxon>Fungi</taxon>
        <taxon>Dikarya</taxon>
        <taxon>Basidiomycota</taxon>
        <taxon>Agaricomycotina</taxon>
        <taxon>Agaricomycetes</taxon>
        <taxon>Agaricomycetidae</taxon>
        <taxon>Agaricales</taxon>
        <taxon>Marasmiineae</taxon>
        <taxon>Mycenaceae</taxon>
        <taxon>Mycena</taxon>
    </lineage>
</organism>